<dbReference type="RefSeq" id="WP_108740129.1">
    <property type="nucleotide sequence ID" value="NZ_CP020918.1"/>
</dbReference>
<dbReference type="PANTHER" id="PTHR46211">
    <property type="entry name" value="GLYCEROPHOSPHORYL DIESTER PHOSPHODIESTERASE"/>
    <property type="match status" value="1"/>
</dbReference>
<name>A0A2S1LBQ1_9FLAO</name>
<proteinExistence type="predicted"/>
<dbReference type="Gene3D" id="3.20.20.190">
    <property type="entry name" value="Phosphatidylinositol (PI) phosphodiesterase"/>
    <property type="match status" value="1"/>
</dbReference>
<evidence type="ECO:0000313" key="3">
    <source>
        <dbReference type="Proteomes" id="UP000244527"/>
    </source>
</evidence>
<dbReference type="PANTHER" id="PTHR46211:SF1">
    <property type="entry name" value="GLYCEROPHOSPHODIESTER PHOSPHODIESTERASE, CYTOPLASMIC"/>
    <property type="match status" value="1"/>
</dbReference>
<keyword evidence="3" id="KW-1185">Reference proteome</keyword>
<organism evidence="2 3">
    <name type="scientific">Flavobacterium faecale</name>
    <dbReference type="NCBI Taxonomy" id="1355330"/>
    <lineage>
        <taxon>Bacteria</taxon>
        <taxon>Pseudomonadati</taxon>
        <taxon>Bacteroidota</taxon>
        <taxon>Flavobacteriia</taxon>
        <taxon>Flavobacteriales</taxon>
        <taxon>Flavobacteriaceae</taxon>
        <taxon>Flavobacterium</taxon>
    </lineage>
</organism>
<dbReference type="EMBL" id="CP020918">
    <property type="protein sequence ID" value="AWG21179.1"/>
    <property type="molecule type" value="Genomic_DNA"/>
</dbReference>
<dbReference type="Proteomes" id="UP000244527">
    <property type="component" value="Chromosome"/>
</dbReference>
<dbReference type="InterPro" id="IPR017946">
    <property type="entry name" value="PLC-like_Pdiesterase_TIM-brl"/>
</dbReference>
<sequence>MLKIGHRGARGYEPENTLISFQKALDMGVDGIELDVHLSADGLVVVIHDETVDRTTDGSGLVNEKTYEQLSHFRIEKNQNIPTLKEVLDLVDRKCFVNIELKGNGTAAPVVAMIQEYVQVQKWSYDDFIVSSFEWKMLSETVALDSNIPIAVLTETTIAAALDFAKKIKARAINPDFILLEIGTTEQLQREGFKVYPWTVNEIEDIKTIQNYGVDGIISDFPDRIQ</sequence>
<dbReference type="GO" id="GO:0006629">
    <property type="term" value="P:lipid metabolic process"/>
    <property type="evidence" value="ECO:0007669"/>
    <property type="project" value="InterPro"/>
</dbReference>
<evidence type="ECO:0000259" key="1">
    <source>
        <dbReference type="PROSITE" id="PS51704"/>
    </source>
</evidence>
<reference evidence="2 3" key="1">
    <citation type="submission" date="2017-04" db="EMBL/GenBank/DDBJ databases">
        <title>Compelte genome sequence of WV33.</title>
        <authorList>
            <person name="Lee P.C."/>
        </authorList>
    </citation>
    <scope>NUCLEOTIDE SEQUENCE [LARGE SCALE GENOMIC DNA]</scope>
    <source>
        <strain evidence="2 3">WV33</strain>
    </source>
</reference>
<dbReference type="InterPro" id="IPR030395">
    <property type="entry name" value="GP_PDE_dom"/>
</dbReference>
<feature type="domain" description="GP-PDE" evidence="1">
    <location>
        <begin position="1"/>
        <end position="226"/>
    </location>
</feature>
<dbReference type="AlphaFoldDB" id="A0A2S1LBQ1"/>
<gene>
    <name evidence="2" type="ORF">FFWV33_06330</name>
</gene>
<dbReference type="OrthoDB" id="384721at2"/>
<accession>A0A2S1LBQ1</accession>
<evidence type="ECO:0000313" key="2">
    <source>
        <dbReference type="EMBL" id="AWG21179.1"/>
    </source>
</evidence>
<dbReference type="PROSITE" id="PS51704">
    <property type="entry name" value="GP_PDE"/>
    <property type="match status" value="1"/>
</dbReference>
<dbReference type="SUPFAM" id="SSF51695">
    <property type="entry name" value="PLC-like phosphodiesterases"/>
    <property type="match status" value="1"/>
</dbReference>
<dbReference type="GO" id="GO:0008081">
    <property type="term" value="F:phosphoric diester hydrolase activity"/>
    <property type="evidence" value="ECO:0007669"/>
    <property type="project" value="InterPro"/>
</dbReference>
<dbReference type="KEGG" id="ffa:FFWV33_06330"/>
<dbReference type="Pfam" id="PF03009">
    <property type="entry name" value="GDPD"/>
    <property type="match status" value="1"/>
</dbReference>
<protein>
    <submittedName>
        <fullName evidence="2">Glycerophosphodiester phosphodiesterase</fullName>
    </submittedName>
</protein>